<dbReference type="RefSeq" id="WP_071309064.1">
    <property type="nucleotide sequence ID" value="NZ_MLQR01000017.1"/>
</dbReference>
<feature type="transmembrane region" description="Helical" evidence="1">
    <location>
        <begin position="80"/>
        <end position="99"/>
    </location>
</feature>
<keyword evidence="1" id="KW-0812">Transmembrane</keyword>
<accession>A0A1S2LTG8</accession>
<evidence type="ECO:0000313" key="2">
    <source>
        <dbReference type="EMBL" id="OIJ14675.1"/>
    </source>
</evidence>
<sequence>MEMGGLMGGFYRVSVHISRLAYVNLLWIMFTLLGGVVLGIMPATVALFAITRKWVNGQDEFPIFKTYWKYYKAEFLKSNLLGFILFVLIILLYNNFMLLQNDVIWMDIVRYILFFLTVLFAIVVIFLFPVYVHFQLNLPQYLRDALFLGLGYPVHTVLIGVGIFLLQMLFMKLPGLIPFFAMSTISYYIMWMANTTFNHVEKKRQEKLQASLQAN</sequence>
<keyword evidence="1" id="KW-1133">Transmembrane helix</keyword>
<dbReference type="Proteomes" id="UP000179524">
    <property type="component" value="Unassembled WGS sequence"/>
</dbReference>
<evidence type="ECO:0000256" key="1">
    <source>
        <dbReference type="SAM" id="Phobius"/>
    </source>
</evidence>
<keyword evidence="1" id="KW-0472">Membrane</keyword>
<protein>
    <recommendedName>
        <fullName evidence="4">DUF624 domain-containing protein</fullName>
    </recommendedName>
</protein>
<dbReference type="AlphaFoldDB" id="A0A1S2LTG8"/>
<feature type="transmembrane region" description="Helical" evidence="1">
    <location>
        <begin position="20"/>
        <end position="50"/>
    </location>
</feature>
<evidence type="ECO:0008006" key="4">
    <source>
        <dbReference type="Google" id="ProtNLM"/>
    </source>
</evidence>
<feature type="transmembrane region" description="Helical" evidence="1">
    <location>
        <begin position="176"/>
        <end position="197"/>
    </location>
</feature>
<name>A0A1S2LTG8_9BACI</name>
<evidence type="ECO:0000313" key="3">
    <source>
        <dbReference type="Proteomes" id="UP000179524"/>
    </source>
</evidence>
<proteinExistence type="predicted"/>
<dbReference type="Pfam" id="PF04854">
    <property type="entry name" value="DUF624"/>
    <property type="match status" value="1"/>
</dbReference>
<comment type="caution">
    <text evidence="2">The sequence shown here is derived from an EMBL/GenBank/DDBJ whole genome shotgun (WGS) entry which is preliminary data.</text>
</comment>
<organism evidence="2 3">
    <name type="scientific">Anaerobacillus alkalilacustris</name>
    <dbReference type="NCBI Taxonomy" id="393763"/>
    <lineage>
        <taxon>Bacteria</taxon>
        <taxon>Bacillati</taxon>
        <taxon>Bacillota</taxon>
        <taxon>Bacilli</taxon>
        <taxon>Bacillales</taxon>
        <taxon>Bacillaceae</taxon>
        <taxon>Anaerobacillus</taxon>
    </lineage>
</organism>
<gene>
    <name evidence="2" type="ORF">BKP37_07890</name>
</gene>
<feature type="transmembrane region" description="Helical" evidence="1">
    <location>
        <begin position="111"/>
        <end position="134"/>
    </location>
</feature>
<reference evidence="2 3" key="1">
    <citation type="submission" date="2016-10" db="EMBL/GenBank/DDBJ databases">
        <title>Draft genome sequences of four alkaliphilic bacteria belonging to the Anaerobacillus genus.</title>
        <authorList>
            <person name="Bassil N.M."/>
            <person name="Lloyd J.R."/>
        </authorList>
    </citation>
    <scope>NUCLEOTIDE SEQUENCE [LARGE SCALE GENOMIC DNA]</scope>
    <source>
        <strain evidence="2 3">DSM 18345</strain>
    </source>
</reference>
<keyword evidence="3" id="KW-1185">Reference proteome</keyword>
<dbReference type="EMBL" id="MLQR01000017">
    <property type="protein sequence ID" value="OIJ14675.1"/>
    <property type="molecule type" value="Genomic_DNA"/>
</dbReference>
<feature type="transmembrane region" description="Helical" evidence="1">
    <location>
        <begin position="146"/>
        <end position="170"/>
    </location>
</feature>
<dbReference type="InterPro" id="IPR006938">
    <property type="entry name" value="DUF624"/>
</dbReference>